<evidence type="ECO:0000313" key="4">
    <source>
        <dbReference type="EMBL" id="GEM46879.1"/>
    </source>
</evidence>
<evidence type="ECO:0000259" key="3">
    <source>
        <dbReference type="PROSITE" id="PS50075"/>
    </source>
</evidence>
<dbReference type="Pfam" id="PF00550">
    <property type="entry name" value="PP-binding"/>
    <property type="match status" value="1"/>
</dbReference>
<dbReference type="InterPro" id="IPR036736">
    <property type="entry name" value="ACP-like_sf"/>
</dbReference>
<dbReference type="Gene3D" id="1.10.1200.10">
    <property type="entry name" value="ACP-like"/>
    <property type="match status" value="1"/>
</dbReference>
<evidence type="ECO:0000313" key="5">
    <source>
        <dbReference type="Proteomes" id="UP000321306"/>
    </source>
</evidence>
<protein>
    <recommendedName>
        <fullName evidence="3">Carrier domain-containing protein</fullName>
    </recommendedName>
</protein>
<proteinExistence type="predicted"/>
<feature type="domain" description="Carrier" evidence="3">
    <location>
        <begin position="3"/>
        <end position="85"/>
    </location>
</feature>
<keyword evidence="1" id="KW-0596">Phosphopantetheine</keyword>
<dbReference type="GO" id="GO:0031177">
    <property type="term" value="F:phosphopantetheine binding"/>
    <property type="evidence" value="ECO:0007669"/>
    <property type="project" value="InterPro"/>
</dbReference>
<dbReference type="AlphaFoldDB" id="A0A511N210"/>
<dbReference type="InterPro" id="IPR020806">
    <property type="entry name" value="PKS_PP-bd"/>
</dbReference>
<keyword evidence="5" id="KW-1185">Reference proteome</keyword>
<keyword evidence="2" id="KW-0597">Phosphoprotein</keyword>
<comment type="caution">
    <text evidence="4">The sequence shown here is derived from an EMBL/GenBank/DDBJ whole genome shotgun (WGS) entry which is preliminary data.</text>
</comment>
<dbReference type="InterPro" id="IPR009081">
    <property type="entry name" value="PP-bd_ACP"/>
</dbReference>
<organism evidence="4 5">
    <name type="scientific">Deinococcus cellulosilyticus (strain DSM 18568 / NBRC 106333 / KACC 11606 / 5516J-15)</name>
    <dbReference type="NCBI Taxonomy" id="1223518"/>
    <lineage>
        <taxon>Bacteria</taxon>
        <taxon>Thermotogati</taxon>
        <taxon>Deinococcota</taxon>
        <taxon>Deinococci</taxon>
        <taxon>Deinococcales</taxon>
        <taxon>Deinococcaceae</taxon>
        <taxon>Deinococcus</taxon>
    </lineage>
</organism>
<dbReference type="SUPFAM" id="SSF47336">
    <property type="entry name" value="ACP-like"/>
    <property type="match status" value="1"/>
</dbReference>
<dbReference type="Proteomes" id="UP000321306">
    <property type="component" value="Unassembled WGS sequence"/>
</dbReference>
<dbReference type="EMBL" id="BJXB01000010">
    <property type="protein sequence ID" value="GEM46879.1"/>
    <property type="molecule type" value="Genomic_DNA"/>
</dbReference>
<dbReference type="PROSITE" id="PS50075">
    <property type="entry name" value="CARRIER"/>
    <property type="match status" value="1"/>
</dbReference>
<dbReference type="SMART" id="SM00823">
    <property type="entry name" value="PKS_PP"/>
    <property type="match status" value="1"/>
</dbReference>
<evidence type="ECO:0000256" key="2">
    <source>
        <dbReference type="ARBA" id="ARBA00022553"/>
    </source>
</evidence>
<gene>
    <name evidence="4" type="ORF">DC3_25140</name>
</gene>
<reference evidence="4 5" key="1">
    <citation type="submission" date="2019-07" db="EMBL/GenBank/DDBJ databases">
        <title>Whole genome shotgun sequence of Deinococcus cellulosilyticus NBRC 106333.</title>
        <authorList>
            <person name="Hosoyama A."/>
            <person name="Uohara A."/>
            <person name="Ohji S."/>
            <person name="Ichikawa N."/>
        </authorList>
    </citation>
    <scope>NUCLEOTIDE SEQUENCE [LARGE SCALE GENOMIC DNA]</scope>
    <source>
        <strain evidence="4 5">NBRC 106333</strain>
    </source>
</reference>
<dbReference type="SMART" id="SM01294">
    <property type="entry name" value="PKS_PP_betabranch"/>
    <property type="match status" value="1"/>
</dbReference>
<evidence type="ECO:0000256" key="1">
    <source>
        <dbReference type="ARBA" id="ARBA00022450"/>
    </source>
</evidence>
<dbReference type="OrthoDB" id="425617at2"/>
<name>A0A511N210_DEIC1</name>
<sequence length="86" mass="9841">MTQTTETHTLQSIQHWLTEQVRQYIPQAPQDLDPETPLAMYGLDSVYALTLTGDIEDRFGILVDPTVMWDHPTLNALTVWITEQLS</sequence>
<dbReference type="RefSeq" id="WP_146884690.1">
    <property type="nucleotide sequence ID" value="NZ_BJXB01000010.1"/>
</dbReference>
<accession>A0A511N210</accession>